<evidence type="ECO:0000313" key="3">
    <source>
        <dbReference type="Proteomes" id="UP000178425"/>
    </source>
</evidence>
<evidence type="ECO:0000259" key="1">
    <source>
        <dbReference type="PROSITE" id="PS50994"/>
    </source>
</evidence>
<organism evidence="2 3">
    <name type="scientific">Candidatus Giovannonibacteria bacterium RIFCSPHIGHO2_02_43_13</name>
    <dbReference type="NCBI Taxonomy" id="1798330"/>
    <lineage>
        <taxon>Bacteria</taxon>
        <taxon>Candidatus Giovannoniibacteriota</taxon>
    </lineage>
</organism>
<dbReference type="GO" id="GO:0003676">
    <property type="term" value="F:nucleic acid binding"/>
    <property type="evidence" value="ECO:0007669"/>
    <property type="project" value="InterPro"/>
</dbReference>
<comment type="caution">
    <text evidence="2">The sequence shown here is derived from an EMBL/GenBank/DDBJ whole genome shotgun (WGS) entry which is preliminary data.</text>
</comment>
<sequence>MTGFSDAQLGRLIAKKKKYGKIMAHTTGRHKFTKIYVAEDVARLIDTDKAHDRLSGPATKKIFQRAYEIFGDKRFLRLKNISTAHIYNLRGTRQYISWAKFFTKTKPTTVNIGERRKPDPDGKPGYLRVDTVHQGDLDKEKGVYHINLVDSVTQWEIIVAVEKISEQYLLPLLEDAIAQFPFRILGFHSDNGSEYINQIAAKLLNKLLIEQTKSRARHCNDNALVEGKNGSIIRKHMGYWHIPQKHAATINKFYKDHMNIYLNYHRPCGFATEKISDKGKIKKVYDTYLTPFEALKTRLSAEKFLKDGITMESLEKIAKEKSDNECAALMQKVKAELFTSFRLKPQFPAVRAELISGSSLD</sequence>
<gene>
    <name evidence="2" type="ORF">A2W54_00160</name>
</gene>
<dbReference type="AlphaFoldDB" id="A0A1F5WPK9"/>
<dbReference type="Gene3D" id="3.30.420.10">
    <property type="entry name" value="Ribonuclease H-like superfamily/Ribonuclease H"/>
    <property type="match status" value="1"/>
</dbReference>
<dbReference type="EMBL" id="MFHI01000038">
    <property type="protein sequence ID" value="OGF77613.1"/>
    <property type="molecule type" value="Genomic_DNA"/>
</dbReference>
<dbReference type="InterPro" id="IPR036397">
    <property type="entry name" value="RNaseH_sf"/>
</dbReference>
<protein>
    <recommendedName>
        <fullName evidence="1">Integrase catalytic domain-containing protein</fullName>
    </recommendedName>
</protein>
<dbReference type="SUPFAM" id="SSF53098">
    <property type="entry name" value="Ribonuclease H-like"/>
    <property type="match status" value="1"/>
</dbReference>
<dbReference type="GO" id="GO:0015074">
    <property type="term" value="P:DNA integration"/>
    <property type="evidence" value="ECO:0007669"/>
    <property type="project" value="InterPro"/>
</dbReference>
<name>A0A1F5WPK9_9BACT</name>
<dbReference type="InterPro" id="IPR001584">
    <property type="entry name" value="Integrase_cat-core"/>
</dbReference>
<dbReference type="Pfam" id="PF00665">
    <property type="entry name" value="rve"/>
    <property type="match status" value="1"/>
</dbReference>
<dbReference type="InterPro" id="IPR012337">
    <property type="entry name" value="RNaseH-like_sf"/>
</dbReference>
<dbReference type="Proteomes" id="UP000178425">
    <property type="component" value="Unassembled WGS sequence"/>
</dbReference>
<feature type="domain" description="Integrase catalytic" evidence="1">
    <location>
        <begin position="116"/>
        <end position="299"/>
    </location>
</feature>
<proteinExistence type="predicted"/>
<reference evidence="2 3" key="1">
    <citation type="journal article" date="2016" name="Nat. Commun.">
        <title>Thousands of microbial genomes shed light on interconnected biogeochemical processes in an aquifer system.</title>
        <authorList>
            <person name="Anantharaman K."/>
            <person name="Brown C.T."/>
            <person name="Hug L.A."/>
            <person name="Sharon I."/>
            <person name="Castelle C.J."/>
            <person name="Probst A.J."/>
            <person name="Thomas B.C."/>
            <person name="Singh A."/>
            <person name="Wilkins M.J."/>
            <person name="Karaoz U."/>
            <person name="Brodie E.L."/>
            <person name="Williams K.H."/>
            <person name="Hubbard S.S."/>
            <person name="Banfield J.F."/>
        </authorList>
    </citation>
    <scope>NUCLEOTIDE SEQUENCE [LARGE SCALE GENOMIC DNA]</scope>
</reference>
<dbReference type="PROSITE" id="PS50994">
    <property type="entry name" value="INTEGRASE"/>
    <property type="match status" value="1"/>
</dbReference>
<evidence type="ECO:0000313" key="2">
    <source>
        <dbReference type="EMBL" id="OGF77613.1"/>
    </source>
</evidence>
<accession>A0A1F5WPK9</accession>